<name>A0A0A0BXJ9_9CELL</name>
<evidence type="ECO:0000313" key="1">
    <source>
        <dbReference type="EMBL" id="KGM11889.1"/>
    </source>
</evidence>
<protein>
    <submittedName>
        <fullName evidence="1">Uncharacterized protein</fullName>
    </submittedName>
</protein>
<proteinExistence type="predicted"/>
<organism evidence="1 2">
    <name type="scientific">Cellulomonas carbonis T26</name>
    <dbReference type="NCBI Taxonomy" id="947969"/>
    <lineage>
        <taxon>Bacteria</taxon>
        <taxon>Bacillati</taxon>
        <taxon>Actinomycetota</taxon>
        <taxon>Actinomycetes</taxon>
        <taxon>Micrococcales</taxon>
        <taxon>Cellulomonadaceae</taxon>
        <taxon>Cellulomonas</taxon>
    </lineage>
</organism>
<dbReference type="AlphaFoldDB" id="A0A0A0BXJ9"/>
<gene>
    <name evidence="1" type="ORF">N868_04890</name>
</gene>
<dbReference type="Proteomes" id="UP000029839">
    <property type="component" value="Unassembled WGS sequence"/>
</dbReference>
<sequence>MLDAYNGYWRAKVATFARPADPEPPELSQYAIDVAYTDVKANAFALQSDGVAIVGEPVLRPTVSAIDLADPGTATIVDCVDVSDWQPMFQATGESAAAPDQARRVLSTSTAFLSEGRWVIRTYEVDRGTQC</sequence>
<evidence type="ECO:0000313" key="2">
    <source>
        <dbReference type="Proteomes" id="UP000029839"/>
    </source>
</evidence>
<accession>A0A0A0BXJ9</accession>
<dbReference type="EMBL" id="AXCY01000012">
    <property type="protein sequence ID" value="KGM11889.1"/>
    <property type="molecule type" value="Genomic_DNA"/>
</dbReference>
<reference evidence="1 2" key="2">
    <citation type="journal article" date="2015" name="Stand. Genomic Sci.">
        <title>Draft genome sequence of Cellulomonas carbonis T26(T) and comparative analysis of six Cellulomonas genomes.</title>
        <authorList>
            <person name="Zhuang W."/>
            <person name="Zhang S."/>
            <person name="Xia X."/>
            <person name="Wang G."/>
        </authorList>
    </citation>
    <scope>NUCLEOTIDE SEQUENCE [LARGE SCALE GENOMIC DNA]</scope>
    <source>
        <strain evidence="1 2">T26</strain>
    </source>
</reference>
<comment type="caution">
    <text evidence="1">The sequence shown here is derived from an EMBL/GenBank/DDBJ whole genome shotgun (WGS) entry which is preliminary data.</text>
</comment>
<keyword evidence="2" id="KW-1185">Reference proteome</keyword>
<reference evidence="1 2" key="1">
    <citation type="submission" date="2013-08" db="EMBL/GenBank/DDBJ databases">
        <title>Genome sequencing of Cellulomonas carbonis T26.</title>
        <authorList>
            <person name="Chen F."/>
            <person name="Li Y."/>
            <person name="Wang G."/>
        </authorList>
    </citation>
    <scope>NUCLEOTIDE SEQUENCE [LARGE SCALE GENOMIC DNA]</scope>
    <source>
        <strain evidence="1 2">T26</strain>
    </source>
</reference>